<dbReference type="PANTHER" id="PTHR33420:SF31">
    <property type="entry name" value="TYPE 1 FIMBRIN D-MANNOSE SPECIFIC ADHESIN"/>
    <property type="match status" value="1"/>
</dbReference>
<dbReference type="Pfam" id="PF00419">
    <property type="entry name" value="Fimbrial"/>
    <property type="match status" value="1"/>
</dbReference>
<protein>
    <submittedName>
        <fullName evidence="6">Fimbrial protein</fullName>
    </submittedName>
</protein>
<sequence>MYQICPCQQFQGIALYNTATTALVRAGVQMLIACASIAPATTSMAAGGACTFNGVIPPTGTVHINKVFDSSTQPAAGQSIPPIEWDFDGGVRCPCTNGFAIKRYVTVTTPLVSGQSGTVNGKQRTFYKLGDGTIQLALDVFNAGRLLPAPVTNHTSYNNIRCEYGSYFNTTQAGLRGRLHLMVTRPFVGTINIPETPLAYVRMGYDAPLSHSSPIVQWIYVAGSITVPQSCRLAPGQNLTIDFGSRISDRIALRGQTGIEPVKRRFDIQCNNITSGVKVDLVLDAQPQAKDKRYIATTHKDIGIAVESQGRLIAPTSPGTPPRPEQKLPITMDYKAQSAQFDMSAYPVRMINKPSAGEYQGSATVKFEFQ</sequence>
<evidence type="ECO:0000256" key="3">
    <source>
        <dbReference type="ARBA" id="ARBA00023263"/>
    </source>
</evidence>
<dbReference type="RefSeq" id="WP_151002850.1">
    <property type="nucleotide sequence ID" value="NZ_CABVPO010000019.1"/>
</dbReference>
<organism evidence="6 7">
    <name type="scientific">Burkholderia territorii</name>
    <dbReference type="NCBI Taxonomy" id="1503055"/>
    <lineage>
        <taxon>Bacteria</taxon>
        <taxon>Pseudomonadati</taxon>
        <taxon>Pseudomonadota</taxon>
        <taxon>Betaproteobacteria</taxon>
        <taxon>Burkholderiales</taxon>
        <taxon>Burkholderiaceae</taxon>
        <taxon>Burkholderia</taxon>
        <taxon>Burkholderia cepacia complex</taxon>
    </lineage>
</organism>
<feature type="signal peptide" evidence="4">
    <location>
        <begin position="1"/>
        <end position="45"/>
    </location>
</feature>
<dbReference type="SUPFAM" id="SSF49401">
    <property type="entry name" value="Bacterial adhesins"/>
    <property type="match status" value="1"/>
</dbReference>
<dbReference type="AlphaFoldDB" id="A0A6L3NPC1"/>
<proteinExistence type="predicted"/>
<accession>A0A6L3NPC1</accession>
<dbReference type="InterPro" id="IPR008966">
    <property type="entry name" value="Adhesion_dom_sf"/>
</dbReference>
<keyword evidence="3" id="KW-0281">Fimbrium</keyword>
<dbReference type="GO" id="GO:0043709">
    <property type="term" value="P:cell adhesion involved in single-species biofilm formation"/>
    <property type="evidence" value="ECO:0007669"/>
    <property type="project" value="TreeGrafter"/>
</dbReference>
<comment type="subcellular location">
    <subcellularLocation>
        <location evidence="1">Fimbrium</location>
    </subcellularLocation>
</comment>
<dbReference type="EMBL" id="VZOL01000002">
    <property type="protein sequence ID" value="KAB0686469.1"/>
    <property type="molecule type" value="Genomic_DNA"/>
</dbReference>
<evidence type="ECO:0000256" key="1">
    <source>
        <dbReference type="ARBA" id="ARBA00004561"/>
    </source>
</evidence>
<comment type="caution">
    <text evidence="6">The sequence shown here is derived from an EMBL/GenBank/DDBJ whole genome shotgun (WGS) entry which is preliminary data.</text>
</comment>
<evidence type="ECO:0000313" key="6">
    <source>
        <dbReference type="EMBL" id="KAB0686469.1"/>
    </source>
</evidence>
<dbReference type="InterPro" id="IPR000259">
    <property type="entry name" value="Adhesion_dom_fimbrial"/>
</dbReference>
<evidence type="ECO:0000313" key="7">
    <source>
        <dbReference type="Proteomes" id="UP000473571"/>
    </source>
</evidence>
<dbReference type="PANTHER" id="PTHR33420">
    <property type="entry name" value="FIMBRIAL SUBUNIT ELFA-RELATED"/>
    <property type="match status" value="1"/>
</dbReference>
<feature type="chain" id="PRO_5026699918" evidence="4">
    <location>
        <begin position="46"/>
        <end position="370"/>
    </location>
</feature>
<name>A0A6L3NPC1_9BURK</name>
<gene>
    <name evidence="6" type="ORF">F7R13_00490</name>
</gene>
<feature type="domain" description="Fimbrial-type adhesion" evidence="5">
    <location>
        <begin position="220"/>
        <end position="370"/>
    </location>
</feature>
<evidence type="ECO:0000256" key="2">
    <source>
        <dbReference type="ARBA" id="ARBA00022729"/>
    </source>
</evidence>
<dbReference type="InterPro" id="IPR050263">
    <property type="entry name" value="Bact_Fimbrial_Adh_Pro"/>
</dbReference>
<keyword evidence="2 4" id="KW-0732">Signal</keyword>
<dbReference type="InterPro" id="IPR036937">
    <property type="entry name" value="Adhesion_dom_fimbrial_sf"/>
</dbReference>
<dbReference type="GO" id="GO:0009289">
    <property type="term" value="C:pilus"/>
    <property type="evidence" value="ECO:0007669"/>
    <property type="project" value="UniProtKB-SubCell"/>
</dbReference>
<reference evidence="6 7" key="1">
    <citation type="submission" date="2019-09" db="EMBL/GenBank/DDBJ databases">
        <title>Draft genome sequences of 48 bacterial type strains from the CCUG.</title>
        <authorList>
            <person name="Tunovic T."/>
            <person name="Pineiro-Iglesias B."/>
            <person name="Unosson C."/>
            <person name="Inganas E."/>
            <person name="Ohlen M."/>
            <person name="Cardew S."/>
            <person name="Jensie-Markopoulos S."/>
            <person name="Salva-Serra F."/>
            <person name="Jaen-Luchoro D."/>
            <person name="Karlsson R."/>
            <person name="Svensson-Stadler L."/>
            <person name="Chun J."/>
            <person name="Moore E."/>
        </authorList>
    </citation>
    <scope>NUCLEOTIDE SEQUENCE [LARGE SCALE GENOMIC DNA]</scope>
    <source>
        <strain evidence="6 7">CCUG 65687</strain>
    </source>
</reference>
<dbReference type="Gene3D" id="2.60.40.1090">
    <property type="entry name" value="Fimbrial-type adhesion domain"/>
    <property type="match status" value="1"/>
</dbReference>
<evidence type="ECO:0000256" key="4">
    <source>
        <dbReference type="SAM" id="SignalP"/>
    </source>
</evidence>
<dbReference type="Proteomes" id="UP000473571">
    <property type="component" value="Unassembled WGS sequence"/>
</dbReference>
<evidence type="ECO:0000259" key="5">
    <source>
        <dbReference type="Pfam" id="PF00419"/>
    </source>
</evidence>